<sequence>MWMAILLRKASPLARVTVDRACPLLQEAGLLSVFLCARGGRMVDPEKYPKPPEIAAVITQMHPATASIARGDIDAFFAALDSIFAGHFQRELFFALEGAQPVHPDAVGLPS</sequence>
<evidence type="ECO:0000313" key="1">
    <source>
        <dbReference type="EMBL" id="AYB57883.1"/>
    </source>
</evidence>
<protein>
    <submittedName>
        <fullName evidence="1">Uncharacterized protein</fullName>
    </submittedName>
</protein>
<accession>A0A809E5H5</accession>
<organism evidence="1">
    <name type="scientific">Ralstonia solanacearum</name>
    <name type="common">Pseudomonas solanacearum</name>
    <dbReference type="NCBI Taxonomy" id="305"/>
    <lineage>
        <taxon>Bacteria</taxon>
        <taxon>Pseudomonadati</taxon>
        <taxon>Pseudomonadota</taxon>
        <taxon>Betaproteobacteria</taxon>
        <taxon>Burkholderiales</taxon>
        <taxon>Burkholderiaceae</taxon>
        <taxon>Ralstonia</taxon>
        <taxon>Ralstonia solanacearum species complex</taxon>
    </lineage>
</organism>
<proteinExistence type="predicted"/>
<reference evidence="1" key="1">
    <citation type="submission" date="2018-01" db="EMBL/GenBank/DDBJ databases">
        <title>Complete Genome Sequence of three strains from Ralstonia solanacearum ecotype Moko sequevar IIA-53 from Brazil.</title>
        <authorList>
            <person name="Silva J.R."/>
            <person name="Albuquerque G.M.R."/>
            <person name="Pais A.K.L."/>
            <person name="Silva A.M.F."/>
            <person name="Boiteux M.E.N.F."/>
            <person name="Souza E.B."/>
            <person name="Mariano R.L.R."/>
        </authorList>
    </citation>
    <scope>NUCLEOTIDE SEQUENCE [LARGE SCALE GENOMIC DNA]</scope>
    <source>
        <strain evidence="1">SFC</strain>
        <plasmid evidence="1">unnamed</plasmid>
    </source>
</reference>
<dbReference type="EMBL" id="CP026093">
    <property type="protein sequence ID" value="AYB57883.1"/>
    <property type="molecule type" value="Genomic_DNA"/>
</dbReference>
<gene>
    <name evidence="1" type="ORF">C2L97_17735</name>
</gene>
<keyword evidence="1" id="KW-0614">Plasmid</keyword>
<geneLocation type="plasmid" evidence="1">
    <name>unnamed</name>
</geneLocation>
<name>A0A809E5H5_RALSL</name>
<dbReference type="AlphaFoldDB" id="A0A809E5H5"/>